<organism evidence="2 3">
    <name type="scientific">Mesonia phycicola</name>
    <dbReference type="NCBI Taxonomy" id="579105"/>
    <lineage>
        <taxon>Bacteria</taxon>
        <taxon>Pseudomonadati</taxon>
        <taxon>Bacteroidota</taxon>
        <taxon>Flavobacteriia</taxon>
        <taxon>Flavobacteriales</taxon>
        <taxon>Flavobacteriaceae</taxon>
        <taxon>Mesonia</taxon>
    </lineage>
</organism>
<keyword evidence="2" id="KW-0689">Ribosomal protein</keyword>
<dbReference type="GO" id="GO:0016747">
    <property type="term" value="F:acyltransferase activity, transferring groups other than amino-acyl groups"/>
    <property type="evidence" value="ECO:0007669"/>
    <property type="project" value="InterPro"/>
</dbReference>
<dbReference type="PROSITE" id="PS51186">
    <property type="entry name" value="GNAT"/>
    <property type="match status" value="1"/>
</dbReference>
<gene>
    <name evidence="2" type="ORF">SAMN04488096_11063</name>
</gene>
<dbReference type="EMBL" id="FQYY01000010">
    <property type="protein sequence ID" value="SHJ19948.1"/>
    <property type="molecule type" value="Genomic_DNA"/>
</dbReference>
<sequence length="171" mass="19908">MVKIIKANSTHSNLIAELGKQTFFESHGHSASKKDIEDYISKTYRKELIIKEFENDNVHYHLIYCDDVIAGFSKIILNTTNKNIKDSVITKLDRIYLLETFHGKKLGVELFNFNVKLSKANKQNGIWLAVWVENKKAIQFYKKMGFKIVGAFDFKISETHTNPNHIMYLEY</sequence>
<dbReference type="STRING" id="579105.SAMN04488096_11063"/>
<dbReference type="AlphaFoldDB" id="A0A1M6HCG3"/>
<keyword evidence="3" id="KW-1185">Reference proteome</keyword>
<reference evidence="2 3" key="1">
    <citation type="submission" date="2016-11" db="EMBL/GenBank/DDBJ databases">
        <authorList>
            <person name="Jaros S."/>
            <person name="Januszkiewicz K."/>
            <person name="Wedrychowicz H."/>
        </authorList>
    </citation>
    <scope>NUCLEOTIDE SEQUENCE [LARGE SCALE GENOMIC DNA]</scope>
    <source>
        <strain evidence="2 3">DSM 21425</strain>
    </source>
</reference>
<protein>
    <submittedName>
        <fullName evidence="2">Ribosomal protein S18 acetylase RimI</fullName>
    </submittedName>
</protein>
<keyword evidence="2" id="KW-0687">Ribonucleoprotein</keyword>
<dbReference type="OrthoDB" id="7205533at2"/>
<dbReference type="InterPro" id="IPR000182">
    <property type="entry name" value="GNAT_dom"/>
</dbReference>
<evidence type="ECO:0000313" key="3">
    <source>
        <dbReference type="Proteomes" id="UP000184225"/>
    </source>
</evidence>
<evidence type="ECO:0000259" key="1">
    <source>
        <dbReference type="PROSITE" id="PS51186"/>
    </source>
</evidence>
<dbReference type="Gene3D" id="3.40.630.30">
    <property type="match status" value="1"/>
</dbReference>
<dbReference type="Pfam" id="PF00583">
    <property type="entry name" value="Acetyltransf_1"/>
    <property type="match status" value="1"/>
</dbReference>
<name>A0A1M6HCG3_9FLAO</name>
<dbReference type="SUPFAM" id="SSF55729">
    <property type="entry name" value="Acyl-CoA N-acyltransferases (Nat)"/>
    <property type="match status" value="1"/>
</dbReference>
<dbReference type="GO" id="GO:0005840">
    <property type="term" value="C:ribosome"/>
    <property type="evidence" value="ECO:0007669"/>
    <property type="project" value="UniProtKB-KW"/>
</dbReference>
<dbReference type="InterPro" id="IPR016181">
    <property type="entry name" value="Acyl_CoA_acyltransferase"/>
</dbReference>
<accession>A0A1M6HCG3</accession>
<dbReference type="RefSeq" id="WP_073153444.1">
    <property type="nucleotide sequence ID" value="NZ_FQYY01000010.1"/>
</dbReference>
<dbReference type="Proteomes" id="UP000184225">
    <property type="component" value="Unassembled WGS sequence"/>
</dbReference>
<evidence type="ECO:0000313" key="2">
    <source>
        <dbReference type="EMBL" id="SHJ19948.1"/>
    </source>
</evidence>
<proteinExistence type="predicted"/>
<feature type="domain" description="N-acetyltransferase" evidence="1">
    <location>
        <begin position="22"/>
        <end position="171"/>
    </location>
</feature>